<keyword evidence="3" id="KW-0238">DNA-binding</keyword>
<dbReference type="RefSeq" id="WP_125958198.1">
    <property type="nucleotide sequence ID" value="NZ_NGJT01000019.1"/>
</dbReference>
<dbReference type="GO" id="GO:0003677">
    <property type="term" value="F:DNA binding"/>
    <property type="evidence" value="ECO:0007669"/>
    <property type="project" value="UniProtKB-KW"/>
</dbReference>
<evidence type="ECO:0000256" key="2">
    <source>
        <dbReference type="ARBA" id="ARBA00022908"/>
    </source>
</evidence>
<gene>
    <name evidence="6" type="ORF">CBF36_09375</name>
</gene>
<evidence type="ECO:0000259" key="5">
    <source>
        <dbReference type="PROSITE" id="PS51898"/>
    </source>
</evidence>
<dbReference type="PROSITE" id="PS51898">
    <property type="entry name" value="TYR_RECOMBINASE"/>
    <property type="match status" value="1"/>
</dbReference>
<dbReference type="PANTHER" id="PTHR30629">
    <property type="entry name" value="PROPHAGE INTEGRASE"/>
    <property type="match status" value="1"/>
</dbReference>
<dbReference type="EMBL" id="NGJT01000019">
    <property type="protein sequence ID" value="RST91924.1"/>
    <property type="molecule type" value="Genomic_DNA"/>
</dbReference>
<keyword evidence="7" id="KW-1185">Reference proteome</keyword>
<dbReference type="Gene3D" id="1.10.443.10">
    <property type="entry name" value="Intergrase catalytic core"/>
    <property type="match status" value="1"/>
</dbReference>
<proteinExistence type="inferred from homology"/>
<dbReference type="Proteomes" id="UP000288490">
    <property type="component" value="Unassembled WGS sequence"/>
</dbReference>
<organism evidence="6 7">
    <name type="scientific">Vagococcus bubulae</name>
    <dbReference type="NCBI Taxonomy" id="1977868"/>
    <lineage>
        <taxon>Bacteria</taxon>
        <taxon>Bacillati</taxon>
        <taxon>Bacillota</taxon>
        <taxon>Bacilli</taxon>
        <taxon>Lactobacillales</taxon>
        <taxon>Enterococcaceae</taxon>
        <taxon>Vagococcus</taxon>
    </lineage>
</organism>
<dbReference type="AlphaFoldDB" id="A0A429ZE20"/>
<evidence type="ECO:0000256" key="1">
    <source>
        <dbReference type="ARBA" id="ARBA00008857"/>
    </source>
</evidence>
<sequence>MAIFKQYTKKDGSKAWLLQAYLGVDEVTGKEVRTTRRGFKSKKEAQLKLNELVLEFEKNGLKKNEQLTFNQVYNDWIEQYKNTVKESTFKKTITLFKHHILPFFGNMRINKIEVSHCQKAVNLWAKKLKRFKMTVNYAGMVFDYSIRLGLISNNPMKLITMPVIKNEVEEEVNNFYTKDELTQFFNYLEKENDPKIYALFRVLAFVGCRKGEALALTWNDINFEDKQIIINKTLTRGINNNLIIQTPKTAHSKRVISVDDKTLDILKKWRVTQKKEYFIRGYNTLNKSQLVFSNTANDLLQPTITRKFQVRLENKYGMRRITTHGFRHTHCSLLFEAGASIKEVQDRLGHTDIQTTMNIYAHVSQKKKEQTADIFADYVGI</sequence>
<dbReference type="InterPro" id="IPR050808">
    <property type="entry name" value="Phage_Integrase"/>
</dbReference>
<dbReference type="InterPro" id="IPR013762">
    <property type="entry name" value="Integrase-like_cat_sf"/>
</dbReference>
<dbReference type="InterPro" id="IPR011010">
    <property type="entry name" value="DNA_brk_join_enz"/>
</dbReference>
<keyword evidence="4" id="KW-0233">DNA recombination</keyword>
<dbReference type="GO" id="GO:0006310">
    <property type="term" value="P:DNA recombination"/>
    <property type="evidence" value="ECO:0007669"/>
    <property type="project" value="UniProtKB-KW"/>
</dbReference>
<dbReference type="PANTHER" id="PTHR30629:SF2">
    <property type="entry name" value="PROPHAGE INTEGRASE INTS-RELATED"/>
    <property type="match status" value="1"/>
</dbReference>
<comment type="caution">
    <text evidence="6">The sequence shown here is derived from an EMBL/GenBank/DDBJ whole genome shotgun (WGS) entry which is preliminary data.</text>
</comment>
<dbReference type="Pfam" id="PF00589">
    <property type="entry name" value="Phage_integrase"/>
    <property type="match status" value="1"/>
</dbReference>
<keyword evidence="2" id="KW-0229">DNA integration</keyword>
<dbReference type="InterPro" id="IPR028259">
    <property type="entry name" value="AP2-like_int_N"/>
</dbReference>
<feature type="domain" description="Tyr recombinase" evidence="5">
    <location>
        <begin position="171"/>
        <end position="373"/>
    </location>
</feature>
<evidence type="ECO:0000313" key="7">
    <source>
        <dbReference type="Proteomes" id="UP000288490"/>
    </source>
</evidence>
<dbReference type="Gene3D" id="1.10.150.130">
    <property type="match status" value="1"/>
</dbReference>
<evidence type="ECO:0000256" key="4">
    <source>
        <dbReference type="ARBA" id="ARBA00023172"/>
    </source>
</evidence>
<dbReference type="InterPro" id="IPR002104">
    <property type="entry name" value="Integrase_catalytic"/>
</dbReference>
<dbReference type="GO" id="GO:0015074">
    <property type="term" value="P:DNA integration"/>
    <property type="evidence" value="ECO:0007669"/>
    <property type="project" value="UniProtKB-KW"/>
</dbReference>
<name>A0A429ZE20_9ENTE</name>
<dbReference type="CDD" id="cd01189">
    <property type="entry name" value="INT_ICEBs1_C_like"/>
    <property type="match status" value="1"/>
</dbReference>
<dbReference type="OrthoDB" id="9803188at2"/>
<reference evidence="6 7" key="1">
    <citation type="submission" date="2017-05" db="EMBL/GenBank/DDBJ databases">
        <title>Vagococcus spp. assemblies.</title>
        <authorList>
            <person name="Gulvik C.A."/>
        </authorList>
    </citation>
    <scope>NUCLEOTIDE SEQUENCE [LARGE SCALE GENOMIC DNA]</scope>
    <source>
        <strain evidence="6 7">SS1994</strain>
    </source>
</reference>
<dbReference type="SUPFAM" id="SSF56349">
    <property type="entry name" value="DNA breaking-rejoining enzymes"/>
    <property type="match status" value="1"/>
</dbReference>
<comment type="similarity">
    <text evidence="1">Belongs to the 'phage' integrase family.</text>
</comment>
<dbReference type="Pfam" id="PF14659">
    <property type="entry name" value="Phage_int_SAM_3"/>
    <property type="match status" value="1"/>
</dbReference>
<protein>
    <submittedName>
        <fullName evidence="6">Site-specific integrase</fullName>
    </submittedName>
</protein>
<dbReference type="Pfam" id="PF14657">
    <property type="entry name" value="Arm-DNA-bind_4"/>
    <property type="match status" value="1"/>
</dbReference>
<evidence type="ECO:0000256" key="3">
    <source>
        <dbReference type="ARBA" id="ARBA00023125"/>
    </source>
</evidence>
<evidence type="ECO:0000313" key="6">
    <source>
        <dbReference type="EMBL" id="RST91924.1"/>
    </source>
</evidence>
<accession>A0A429ZE20</accession>
<dbReference type="InterPro" id="IPR010998">
    <property type="entry name" value="Integrase_recombinase_N"/>
</dbReference>
<dbReference type="InterPro" id="IPR004107">
    <property type="entry name" value="Integrase_SAM-like_N"/>
</dbReference>